<dbReference type="InterPro" id="IPR010488">
    <property type="entry name" value="Zeta_toxin_domain"/>
</dbReference>
<keyword evidence="1" id="KW-0547">Nucleotide-binding</keyword>
<dbReference type="EMBL" id="JAQQWM010000002">
    <property type="protein sequence ID" value="KAK8078596.1"/>
    <property type="molecule type" value="Genomic_DNA"/>
</dbReference>
<dbReference type="Proteomes" id="UP001446871">
    <property type="component" value="Unassembled WGS sequence"/>
</dbReference>
<accession>A0ABR1W533</accession>
<sequence length="240" mass="26263">MATVMVMDLEKNVATLQDRLDRLLEQQKTDGRGRILVALAGVPGSGKTTVSSALLASLARNGRSREDVVVVPMDGFHHTKATLASFSDPDMAFRRRGAPFTFDADGLLDLIASLKAGPLTAGPDSGEEELIFTAPSFDHAVQDPVADDIRISSRSKVVIIEGNYTLLNERPWNKIAELVHERWFVDVPPEVAKERLVLRHLAAGIETSREAAAHRAEENDLPNGDLIRSNLIEPDVRIVN</sequence>
<keyword evidence="2" id="KW-0067">ATP-binding</keyword>
<evidence type="ECO:0000256" key="1">
    <source>
        <dbReference type="ARBA" id="ARBA00022741"/>
    </source>
</evidence>
<evidence type="ECO:0000313" key="4">
    <source>
        <dbReference type="EMBL" id="KAK8078596.1"/>
    </source>
</evidence>
<dbReference type="PANTHER" id="PTHR10285">
    <property type="entry name" value="URIDINE KINASE"/>
    <property type="match status" value="1"/>
</dbReference>
<evidence type="ECO:0000313" key="5">
    <source>
        <dbReference type="Proteomes" id="UP001446871"/>
    </source>
</evidence>
<evidence type="ECO:0000256" key="2">
    <source>
        <dbReference type="ARBA" id="ARBA00022840"/>
    </source>
</evidence>
<reference evidence="4 5" key="1">
    <citation type="submission" date="2023-01" db="EMBL/GenBank/DDBJ databases">
        <title>Analysis of 21 Apiospora genomes using comparative genomics revels a genus with tremendous synthesis potential of carbohydrate active enzymes and secondary metabolites.</title>
        <authorList>
            <person name="Sorensen T."/>
        </authorList>
    </citation>
    <scope>NUCLEOTIDE SEQUENCE [LARGE SCALE GENOMIC DNA]</scope>
    <source>
        <strain evidence="4 5">CBS 83171</strain>
    </source>
</reference>
<dbReference type="InterPro" id="IPR027417">
    <property type="entry name" value="P-loop_NTPase"/>
</dbReference>
<name>A0ABR1W533_9PEZI</name>
<keyword evidence="5" id="KW-1185">Reference proteome</keyword>
<evidence type="ECO:0000259" key="3">
    <source>
        <dbReference type="Pfam" id="PF06414"/>
    </source>
</evidence>
<organism evidence="4 5">
    <name type="scientific">Apiospora saccharicola</name>
    <dbReference type="NCBI Taxonomy" id="335842"/>
    <lineage>
        <taxon>Eukaryota</taxon>
        <taxon>Fungi</taxon>
        <taxon>Dikarya</taxon>
        <taxon>Ascomycota</taxon>
        <taxon>Pezizomycotina</taxon>
        <taxon>Sordariomycetes</taxon>
        <taxon>Xylariomycetidae</taxon>
        <taxon>Amphisphaeriales</taxon>
        <taxon>Apiosporaceae</taxon>
        <taxon>Apiospora</taxon>
    </lineage>
</organism>
<dbReference type="SUPFAM" id="SSF52540">
    <property type="entry name" value="P-loop containing nucleoside triphosphate hydrolases"/>
    <property type="match status" value="1"/>
</dbReference>
<dbReference type="Gene3D" id="3.40.50.300">
    <property type="entry name" value="P-loop containing nucleotide triphosphate hydrolases"/>
    <property type="match status" value="2"/>
</dbReference>
<dbReference type="Pfam" id="PF06414">
    <property type="entry name" value="Zeta_toxin"/>
    <property type="match status" value="1"/>
</dbReference>
<proteinExistence type="predicted"/>
<gene>
    <name evidence="4" type="ORF">PG996_004766</name>
</gene>
<comment type="caution">
    <text evidence="4">The sequence shown here is derived from an EMBL/GenBank/DDBJ whole genome shotgun (WGS) entry which is preliminary data.</text>
</comment>
<feature type="domain" description="Zeta toxin" evidence="3">
    <location>
        <begin position="21"/>
        <end position="76"/>
    </location>
</feature>
<protein>
    <recommendedName>
        <fullName evidence="3">Zeta toxin domain-containing protein</fullName>
    </recommendedName>
</protein>